<organism evidence="2 3">
    <name type="scientific">Natrinema salifodinae</name>
    <dbReference type="NCBI Taxonomy" id="1202768"/>
    <lineage>
        <taxon>Archaea</taxon>
        <taxon>Methanobacteriati</taxon>
        <taxon>Methanobacteriota</taxon>
        <taxon>Stenosarchaea group</taxon>
        <taxon>Halobacteria</taxon>
        <taxon>Halobacteriales</taxon>
        <taxon>Natrialbaceae</taxon>
        <taxon>Natrinema</taxon>
    </lineage>
</organism>
<evidence type="ECO:0000313" key="3">
    <source>
        <dbReference type="Proteomes" id="UP000183275"/>
    </source>
</evidence>
<accession>A0A1I0NKT8</accession>
<dbReference type="AlphaFoldDB" id="A0A1I0NKT8"/>
<evidence type="ECO:0000256" key="1">
    <source>
        <dbReference type="SAM" id="Phobius"/>
    </source>
</evidence>
<protein>
    <submittedName>
        <fullName evidence="2">Uncharacterized protein</fullName>
    </submittedName>
</protein>
<gene>
    <name evidence="2" type="ORF">SAMN05216285_1828</name>
</gene>
<dbReference type="EMBL" id="FOIS01000002">
    <property type="protein sequence ID" value="SEW01807.1"/>
    <property type="molecule type" value="Genomic_DNA"/>
</dbReference>
<keyword evidence="3" id="KW-1185">Reference proteome</keyword>
<feature type="transmembrane region" description="Helical" evidence="1">
    <location>
        <begin position="17"/>
        <end position="38"/>
    </location>
</feature>
<keyword evidence="1" id="KW-0812">Transmembrane</keyword>
<dbReference type="Proteomes" id="UP000183275">
    <property type="component" value="Unassembled WGS sequence"/>
</dbReference>
<keyword evidence="1" id="KW-1133">Transmembrane helix</keyword>
<proteinExistence type="predicted"/>
<evidence type="ECO:0000313" key="2">
    <source>
        <dbReference type="EMBL" id="SEW01807.1"/>
    </source>
</evidence>
<dbReference type="eggNOG" id="arCOG11150">
    <property type="taxonomic scope" value="Archaea"/>
</dbReference>
<dbReference type="RefSeq" id="WP_049989007.1">
    <property type="nucleotide sequence ID" value="NZ_FOIS01000002.1"/>
</dbReference>
<keyword evidence="1" id="KW-0472">Membrane</keyword>
<sequence>MELNELLEGHSLTGRQAAIIFFAFLSLIILAALLLVIFSDFFRNLFAWTGTGTSFGPDIPIQSVALAAVATLPF</sequence>
<name>A0A1I0NKT8_9EURY</name>
<reference evidence="3" key="1">
    <citation type="submission" date="2016-10" db="EMBL/GenBank/DDBJ databases">
        <authorList>
            <person name="Varghese N."/>
        </authorList>
    </citation>
    <scope>NUCLEOTIDE SEQUENCE [LARGE SCALE GENOMIC DNA]</scope>
    <source>
        <strain evidence="3">CGMCC 1.12284</strain>
    </source>
</reference>